<dbReference type="PROSITE" id="PS50088">
    <property type="entry name" value="ANK_REPEAT"/>
    <property type="match status" value="1"/>
</dbReference>
<proteinExistence type="predicted"/>
<dbReference type="PROSITE" id="PS50297">
    <property type="entry name" value="ANK_REP_REGION"/>
    <property type="match status" value="1"/>
</dbReference>
<keyword evidence="2 3" id="KW-0040">ANK repeat</keyword>
<dbReference type="InterPro" id="IPR002110">
    <property type="entry name" value="Ankyrin_rpt"/>
</dbReference>
<feature type="repeat" description="ANK" evidence="3">
    <location>
        <begin position="57"/>
        <end position="89"/>
    </location>
</feature>
<dbReference type="Gene3D" id="1.25.40.20">
    <property type="entry name" value="Ankyrin repeat-containing domain"/>
    <property type="match status" value="1"/>
</dbReference>
<evidence type="ECO:0000256" key="1">
    <source>
        <dbReference type="ARBA" id="ARBA00022737"/>
    </source>
</evidence>
<reference evidence="4" key="1">
    <citation type="journal article" date="2020" name="Stud. Mycol.">
        <title>101 Dothideomycetes genomes: a test case for predicting lifestyles and emergence of pathogens.</title>
        <authorList>
            <person name="Haridas S."/>
            <person name="Albert R."/>
            <person name="Binder M."/>
            <person name="Bloem J."/>
            <person name="Labutti K."/>
            <person name="Salamov A."/>
            <person name="Andreopoulos B."/>
            <person name="Baker S."/>
            <person name="Barry K."/>
            <person name="Bills G."/>
            <person name="Bluhm B."/>
            <person name="Cannon C."/>
            <person name="Castanera R."/>
            <person name="Culley D."/>
            <person name="Daum C."/>
            <person name="Ezra D."/>
            <person name="Gonzalez J."/>
            <person name="Henrissat B."/>
            <person name="Kuo A."/>
            <person name="Liang C."/>
            <person name="Lipzen A."/>
            <person name="Lutzoni F."/>
            <person name="Magnuson J."/>
            <person name="Mondo S."/>
            <person name="Nolan M."/>
            <person name="Ohm R."/>
            <person name="Pangilinan J."/>
            <person name="Park H.-J."/>
            <person name="Ramirez L."/>
            <person name="Alfaro M."/>
            <person name="Sun H."/>
            <person name="Tritt A."/>
            <person name="Yoshinaga Y."/>
            <person name="Zwiers L.-H."/>
            <person name="Turgeon B."/>
            <person name="Goodwin S."/>
            <person name="Spatafora J."/>
            <person name="Crous P."/>
            <person name="Grigoriev I."/>
        </authorList>
    </citation>
    <scope>NUCLEOTIDE SEQUENCE</scope>
    <source>
        <strain evidence="4">CBS 110217</strain>
    </source>
</reference>
<dbReference type="InterPro" id="IPR036770">
    <property type="entry name" value="Ankyrin_rpt-contain_sf"/>
</dbReference>
<dbReference type="PANTHER" id="PTHR24171:SF8">
    <property type="entry name" value="BRCA1-ASSOCIATED RING DOMAIN PROTEIN 1"/>
    <property type="match status" value="1"/>
</dbReference>
<feature type="non-terminal residue" evidence="4">
    <location>
        <position position="1"/>
    </location>
</feature>
<evidence type="ECO:0000256" key="3">
    <source>
        <dbReference type="PROSITE-ProRule" id="PRU00023"/>
    </source>
</evidence>
<evidence type="ECO:0000313" key="4">
    <source>
        <dbReference type="EMBL" id="KAF2028203.1"/>
    </source>
</evidence>
<dbReference type="PANTHER" id="PTHR24171">
    <property type="entry name" value="ANKYRIN REPEAT DOMAIN-CONTAINING PROTEIN 39-RELATED"/>
    <property type="match status" value="1"/>
</dbReference>
<dbReference type="SUPFAM" id="SSF48403">
    <property type="entry name" value="Ankyrin repeat"/>
    <property type="match status" value="1"/>
</dbReference>
<keyword evidence="5" id="KW-1185">Reference proteome</keyword>
<evidence type="ECO:0000256" key="2">
    <source>
        <dbReference type="ARBA" id="ARBA00023043"/>
    </source>
</evidence>
<dbReference type="Pfam" id="PF12796">
    <property type="entry name" value="Ank_2"/>
    <property type="match status" value="1"/>
</dbReference>
<dbReference type="AlphaFoldDB" id="A0A9P4LK03"/>
<evidence type="ECO:0000313" key="5">
    <source>
        <dbReference type="Proteomes" id="UP000799777"/>
    </source>
</evidence>
<keyword evidence="1" id="KW-0677">Repeat</keyword>
<accession>A0A9P4LK03</accession>
<comment type="caution">
    <text evidence="4">The sequence shown here is derived from an EMBL/GenBank/DDBJ whole genome shotgun (WGS) entry which is preliminary data.</text>
</comment>
<dbReference type="Proteomes" id="UP000799777">
    <property type="component" value="Unassembled WGS sequence"/>
</dbReference>
<dbReference type="OrthoDB" id="539213at2759"/>
<name>A0A9P4LK03_9PLEO</name>
<protein>
    <submittedName>
        <fullName evidence="4">Uncharacterized protein</fullName>
    </submittedName>
</protein>
<dbReference type="GO" id="GO:0004842">
    <property type="term" value="F:ubiquitin-protein transferase activity"/>
    <property type="evidence" value="ECO:0007669"/>
    <property type="project" value="TreeGrafter"/>
</dbReference>
<organism evidence="4 5">
    <name type="scientific">Setomelanomma holmii</name>
    <dbReference type="NCBI Taxonomy" id="210430"/>
    <lineage>
        <taxon>Eukaryota</taxon>
        <taxon>Fungi</taxon>
        <taxon>Dikarya</taxon>
        <taxon>Ascomycota</taxon>
        <taxon>Pezizomycotina</taxon>
        <taxon>Dothideomycetes</taxon>
        <taxon>Pleosporomycetidae</taxon>
        <taxon>Pleosporales</taxon>
        <taxon>Pleosporineae</taxon>
        <taxon>Phaeosphaeriaceae</taxon>
        <taxon>Setomelanomma</taxon>
    </lineage>
</organism>
<dbReference type="EMBL" id="ML978216">
    <property type="protein sequence ID" value="KAF2028203.1"/>
    <property type="molecule type" value="Genomic_DNA"/>
</dbReference>
<gene>
    <name evidence="4" type="ORF">EK21DRAFT_70383</name>
</gene>
<sequence>AKLAEPTSVRTLLAYGADMDPEAMFYAIGVERGTAPGTATMEVLCEYGADVNCVSGRWITPLHFATSRRLPRKVKFLLDHGADPNQRPSGRDQTALELAKEQESQEIYLVMEEASSRKGR</sequence>
<dbReference type="GO" id="GO:0085020">
    <property type="term" value="P:protein K6-linked ubiquitination"/>
    <property type="evidence" value="ECO:0007669"/>
    <property type="project" value="TreeGrafter"/>
</dbReference>